<dbReference type="RefSeq" id="WP_011126994.1">
    <property type="nucleotide sequence ID" value="NC_005070.1"/>
</dbReference>
<evidence type="ECO:0000313" key="1">
    <source>
        <dbReference type="EMBL" id="CAE06631.1"/>
    </source>
</evidence>
<reference evidence="1 2" key="1">
    <citation type="journal article" date="2003" name="Nature">
        <title>The genome of a motile marine Synechococcus.</title>
        <authorList>
            <person name="Palenik B."/>
            <person name="Brahamsha B."/>
            <person name="Larimer F."/>
            <person name="Land M."/>
            <person name="Hauser L."/>
            <person name="Chain P."/>
            <person name="Lamerdin J."/>
            <person name="Regala W."/>
            <person name="Allen E.A."/>
            <person name="McCarren J."/>
            <person name="Paulsen I."/>
            <person name="Dufresne A."/>
            <person name="Partensky F."/>
            <person name="Webb E."/>
            <person name="Waterbury J."/>
        </authorList>
    </citation>
    <scope>NUCLEOTIDE SEQUENCE [LARGE SCALE GENOMIC DNA]</scope>
    <source>
        <strain evidence="1 2">WH8102</strain>
    </source>
</reference>
<organism evidence="1 2">
    <name type="scientific">Parasynechococcus marenigrum (strain WH8102)</name>
    <dbReference type="NCBI Taxonomy" id="84588"/>
    <lineage>
        <taxon>Bacteria</taxon>
        <taxon>Bacillati</taxon>
        <taxon>Cyanobacteriota</taxon>
        <taxon>Cyanophyceae</taxon>
        <taxon>Synechococcales</taxon>
        <taxon>Prochlorococcaceae</taxon>
        <taxon>Parasynechococcus</taxon>
        <taxon>Parasynechococcus marenigrum</taxon>
    </lineage>
</organism>
<dbReference type="AlphaFoldDB" id="Q7U9Y6"/>
<dbReference type="HOGENOM" id="CLU_1165343_0_0_3"/>
<accession>Q7U9Y6</accession>
<protein>
    <submittedName>
        <fullName evidence="1">Uncharacterized protein</fullName>
    </submittedName>
</protein>
<name>Q7U9Y6_PARMW</name>
<dbReference type="EMBL" id="BX569689">
    <property type="protein sequence ID" value="CAE06631.1"/>
    <property type="molecule type" value="Genomic_DNA"/>
</dbReference>
<keyword evidence="2" id="KW-1185">Reference proteome</keyword>
<gene>
    <name evidence="1" type="ordered locus">SYNW0116</name>
</gene>
<dbReference type="STRING" id="84588.SYNW0116"/>
<dbReference type="KEGG" id="syw:SYNW0116"/>
<dbReference type="Proteomes" id="UP000001422">
    <property type="component" value="Chromosome"/>
</dbReference>
<proteinExistence type="predicted"/>
<evidence type="ECO:0000313" key="2">
    <source>
        <dbReference type="Proteomes" id="UP000001422"/>
    </source>
</evidence>
<sequence>MDHLPLWGHFLAGVSREEVRCYVHAKTAKPEQVLEHTWIDPDPLPTAWGCLSLVLASRRLFEQAWGDGCTAMVLLSGDMLPLKSFQEIRQICLETQLSLQPRTGLKQQQQEANQRRFEEIAPWFGLRQSVLRKQNMFFAVTAADYALLRQFDPSTFPLDRLADEYFWVNCLIRSGLAVRDSRFVFCNSDLTRTQAASFHLDETLATQCGEGGYCFIRKVASVSRWADVRLRNVYAGGC</sequence>